<dbReference type="SUPFAM" id="SSF48452">
    <property type="entry name" value="TPR-like"/>
    <property type="match status" value="1"/>
</dbReference>
<keyword evidence="3" id="KW-0732">Signal</keyword>
<dbReference type="AlphaFoldDB" id="A0A1I2AEH2"/>
<dbReference type="InterPro" id="IPR012944">
    <property type="entry name" value="SusD_RagB_dom"/>
</dbReference>
<comment type="subcellular location">
    <subcellularLocation>
        <location evidence="1">Cell outer membrane</location>
    </subcellularLocation>
</comment>
<evidence type="ECO:0000259" key="6">
    <source>
        <dbReference type="Pfam" id="PF07980"/>
    </source>
</evidence>
<dbReference type="CDD" id="cd08977">
    <property type="entry name" value="SusD"/>
    <property type="match status" value="1"/>
</dbReference>
<comment type="similarity">
    <text evidence="2">Belongs to the SusD family.</text>
</comment>
<dbReference type="EMBL" id="FONW01000001">
    <property type="protein sequence ID" value="SFE42189.1"/>
    <property type="molecule type" value="Genomic_DNA"/>
</dbReference>
<evidence type="ECO:0000259" key="7">
    <source>
        <dbReference type="Pfam" id="PF14322"/>
    </source>
</evidence>
<dbReference type="PROSITE" id="PS51257">
    <property type="entry name" value="PROKAR_LIPOPROTEIN"/>
    <property type="match status" value="1"/>
</dbReference>
<evidence type="ECO:0000313" key="9">
    <source>
        <dbReference type="Proteomes" id="UP000198964"/>
    </source>
</evidence>
<dbReference type="STRING" id="655355.SAMN05216283_10197"/>
<proteinExistence type="inferred from homology"/>
<keyword evidence="4" id="KW-0472">Membrane</keyword>
<dbReference type="RefSeq" id="WP_093917857.1">
    <property type="nucleotide sequence ID" value="NZ_FONW01000001.1"/>
</dbReference>
<dbReference type="GO" id="GO:0009279">
    <property type="term" value="C:cell outer membrane"/>
    <property type="evidence" value="ECO:0007669"/>
    <property type="project" value="UniProtKB-SubCell"/>
</dbReference>
<dbReference type="Pfam" id="PF14322">
    <property type="entry name" value="SusD-like_3"/>
    <property type="match status" value="1"/>
</dbReference>
<dbReference type="InterPro" id="IPR033985">
    <property type="entry name" value="SusD-like_N"/>
</dbReference>
<keyword evidence="9" id="KW-1185">Reference proteome</keyword>
<feature type="domain" description="SusD-like N-terminal" evidence="7">
    <location>
        <begin position="88"/>
        <end position="222"/>
    </location>
</feature>
<evidence type="ECO:0000256" key="2">
    <source>
        <dbReference type="ARBA" id="ARBA00006275"/>
    </source>
</evidence>
<dbReference type="Proteomes" id="UP000198964">
    <property type="component" value="Unassembled WGS sequence"/>
</dbReference>
<accession>A0A1I2AEH2</accession>
<gene>
    <name evidence="8" type="ORF">SAMN05216283_10197</name>
</gene>
<keyword evidence="5" id="KW-0998">Cell outer membrane</keyword>
<evidence type="ECO:0000256" key="4">
    <source>
        <dbReference type="ARBA" id="ARBA00023136"/>
    </source>
</evidence>
<reference evidence="8 9" key="1">
    <citation type="submission" date="2016-10" db="EMBL/GenBank/DDBJ databases">
        <authorList>
            <person name="de Groot N.N."/>
        </authorList>
    </citation>
    <scope>NUCLEOTIDE SEQUENCE [LARGE SCALE GENOMIC DNA]</scope>
    <source>
        <strain evidence="8 9">CGMCC 1.9156</strain>
    </source>
</reference>
<evidence type="ECO:0000256" key="5">
    <source>
        <dbReference type="ARBA" id="ARBA00023237"/>
    </source>
</evidence>
<evidence type="ECO:0000313" key="8">
    <source>
        <dbReference type="EMBL" id="SFE42189.1"/>
    </source>
</evidence>
<evidence type="ECO:0000256" key="3">
    <source>
        <dbReference type="ARBA" id="ARBA00022729"/>
    </source>
</evidence>
<dbReference type="Pfam" id="PF07980">
    <property type="entry name" value="SusD_RagB"/>
    <property type="match status" value="1"/>
</dbReference>
<organism evidence="8 9">
    <name type="scientific">Sunxiuqinia elliptica</name>
    <dbReference type="NCBI Taxonomy" id="655355"/>
    <lineage>
        <taxon>Bacteria</taxon>
        <taxon>Pseudomonadati</taxon>
        <taxon>Bacteroidota</taxon>
        <taxon>Bacteroidia</taxon>
        <taxon>Marinilabiliales</taxon>
        <taxon>Prolixibacteraceae</taxon>
        <taxon>Sunxiuqinia</taxon>
    </lineage>
</organism>
<sequence length="504" mass="58003">MKNIVYLMAMIVVILVTGCEDNLDLTNPNQITTDTFFQTETDFEQALISAYVSAKSGLAGGYTGTRCVMLRIGRSDEIEFRNDIGGIYQVSRFTNDPDNKWVAFMFSQCYRGIYRCNLIEEKLEEKEFSQEFKNKILGEAYFLRGFYYHILAREFKDVPIRLEASQDPTTFPLAKSPQSEVYAQALADLKKAEDLLPVITDAASAKGKPSKGSAKALAGQIYIEMNDWDNAKTQLEPLTKAPYDYELVEYGWNFDEAHEYNKESVFEIIFDMSGGTNKWGDGEDVNATQSNTIAKEYAAAEVGGWFEAVPTQVLMDEFWKEKDLDENFDIRARMTVAWNYPGCMYYLKPFTEVFAPEKHDSYWFTKYQNAYTREKELDPMSAINERYIRYAHVICNLAEAELELGNADEAIGYLNQIRQRANLAEYSGGTDKESLKAELIHQKYIEFAKEGVRFYDLRRWGMLEEALQKQDPVRAQNFSEKHLYFPIPNKEVQNNPLLEQSTGW</sequence>
<dbReference type="InterPro" id="IPR011990">
    <property type="entry name" value="TPR-like_helical_dom_sf"/>
</dbReference>
<protein>
    <submittedName>
        <fullName evidence="8">Starch-binding associating with outer membrane</fullName>
    </submittedName>
</protein>
<name>A0A1I2AEH2_9BACT</name>
<feature type="domain" description="RagB/SusD" evidence="6">
    <location>
        <begin position="262"/>
        <end position="504"/>
    </location>
</feature>
<evidence type="ECO:0000256" key="1">
    <source>
        <dbReference type="ARBA" id="ARBA00004442"/>
    </source>
</evidence>
<dbReference type="Gene3D" id="1.25.40.390">
    <property type="match status" value="1"/>
</dbReference>